<sequence>MTMCLKKLYKNHLQPQDIKFPEEILVKITVAVVEALKYLEDEHGIIHRDVKPENILLHKNGAIKLCDFGIAAKLSDEKAMKSGIATMLYSSPEPFVIQNDSPQLSSDFPPMFQDFVNQCLIKNFRDRPTYKILTDDPWFQLHKNVDANVCKNFMCLFAFLATVNDAFILGYAGCYAACMTICTAGGTVVGTAATAGVGVVAAAGISASACATQCAALCGPTLVAPV</sequence>
<evidence type="ECO:0000256" key="3">
    <source>
        <dbReference type="ARBA" id="ARBA00022777"/>
    </source>
</evidence>
<dbReference type="AlphaFoldDB" id="A0A914QIV6"/>
<keyword evidence="1" id="KW-0808">Transferase</keyword>
<dbReference type="EC" id="2.7.12.2" evidence="6"/>
<feature type="domain" description="Protein kinase" evidence="7">
    <location>
        <begin position="1"/>
        <end position="226"/>
    </location>
</feature>
<evidence type="ECO:0000256" key="2">
    <source>
        <dbReference type="ARBA" id="ARBA00022741"/>
    </source>
</evidence>
<comment type="similarity">
    <text evidence="5">Belongs to the protein kinase superfamily. STE Ser/Thr protein kinase family. MAP kinase kinase subfamily.</text>
</comment>
<evidence type="ECO:0000256" key="6">
    <source>
        <dbReference type="ARBA" id="ARBA00038999"/>
    </source>
</evidence>
<dbReference type="GO" id="GO:0004708">
    <property type="term" value="F:MAP kinase kinase activity"/>
    <property type="evidence" value="ECO:0007669"/>
    <property type="project" value="UniProtKB-EC"/>
</dbReference>
<dbReference type="SMART" id="SM00220">
    <property type="entry name" value="S_TKc"/>
    <property type="match status" value="1"/>
</dbReference>
<organism evidence="8 9">
    <name type="scientific">Panagrolaimus davidi</name>
    <dbReference type="NCBI Taxonomy" id="227884"/>
    <lineage>
        <taxon>Eukaryota</taxon>
        <taxon>Metazoa</taxon>
        <taxon>Ecdysozoa</taxon>
        <taxon>Nematoda</taxon>
        <taxon>Chromadorea</taxon>
        <taxon>Rhabditida</taxon>
        <taxon>Tylenchina</taxon>
        <taxon>Panagrolaimomorpha</taxon>
        <taxon>Panagrolaimoidea</taxon>
        <taxon>Panagrolaimidae</taxon>
        <taxon>Panagrolaimus</taxon>
    </lineage>
</organism>
<dbReference type="InterPro" id="IPR000719">
    <property type="entry name" value="Prot_kinase_dom"/>
</dbReference>
<protein>
    <recommendedName>
        <fullName evidence="6">mitogen-activated protein kinase kinase</fullName>
        <ecNumber evidence="6">2.7.12.2</ecNumber>
    </recommendedName>
</protein>
<evidence type="ECO:0000313" key="8">
    <source>
        <dbReference type="Proteomes" id="UP000887578"/>
    </source>
</evidence>
<evidence type="ECO:0000256" key="4">
    <source>
        <dbReference type="ARBA" id="ARBA00022840"/>
    </source>
</evidence>
<dbReference type="SUPFAM" id="SSF56112">
    <property type="entry name" value="Protein kinase-like (PK-like)"/>
    <property type="match status" value="1"/>
</dbReference>
<evidence type="ECO:0000256" key="5">
    <source>
        <dbReference type="ARBA" id="ARBA00038035"/>
    </source>
</evidence>
<dbReference type="PROSITE" id="PS50011">
    <property type="entry name" value="PROTEIN_KINASE_DOM"/>
    <property type="match status" value="1"/>
</dbReference>
<dbReference type="Proteomes" id="UP000887578">
    <property type="component" value="Unplaced"/>
</dbReference>
<dbReference type="WBParaSite" id="PDA_v2.g3516.t1">
    <property type="protein sequence ID" value="PDA_v2.g3516.t1"/>
    <property type="gene ID" value="PDA_v2.g3516"/>
</dbReference>
<dbReference type="PANTHER" id="PTHR48013">
    <property type="entry name" value="DUAL SPECIFICITY MITOGEN-ACTIVATED PROTEIN KINASE KINASE 5-RELATED"/>
    <property type="match status" value="1"/>
</dbReference>
<evidence type="ECO:0000259" key="7">
    <source>
        <dbReference type="PROSITE" id="PS50011"/>
    </source>
</evidence>
<dbReference type="InterPro" id="IPR011009">
    <property type="entry name" value="Kinase-like_dom_sf"/>
</dbReference>
<keyword evidence="3" id="KW-0418">Kinase</keyword>
<proteinExistence type="inferred from homology"/>
<evidence type="ECO:0000256" key="1">
    <source>
        <dbReference type="ARBA" id="ARBA00022679"/>
    </source>
</evidence>
<keyword evidence="2" id="KW-0547">Nucleotide-binding</keyword>
<name>A0A914QIV6_9BILA</name>
<accession>A0A914QIV6</accession>
<keyword evidence="8" id="KW-1185">Reference proteome</keyword>
<evidence type="ECO:0000313" key="9">
    <source>
        <dbReference type="WBParaSite" id="PDA_v2.g3516.t1"/>
    </source>
</evidence>
<dbReference type="GO" id="GO:0005524">
    <property type="term" value="F:ATP binding"/>
    <property type="evidence" value="ECO:0007669"/>
    <property type="project" value="UniProtKB-KW"/>
</dbReference>
<dbReference type="PROSITE" id="PS00108">
    <property type="entry name" value="PROTEIN_KINASE_ST"/>
    <property type="match status" value="1"/>
</dbReference>
<dbReference type="InterPro" id="IPR008271">
    <property type="entry name" value="Ser/Thr_kinase_AS"/>
</dbReference>
<reference evidence="9" key="1">
    <citation type="submission" date="2022-11" db="UniProtKB">
        <authorList>
            <consortium name="WormBaseParasite"/>
        </authorList>
    </citation>
    <scope>IDENTIFICATION</scope>
</reference>
<keyword evidence="4" id="KW-0067">ATP-binding</keyword>
<dbReference type="Pfam" id="PF00069">
    <property type="entry name" value="Pkinase"/>
    <property type="match status" value="1"/>
</dbReference>
<dbReference type="PANTHER" id="PTHR48013:SF17">
    <property type="entry name" value="DUAL SPECIFICITY MITOGEN-ACTIVATED PROTEIN KINASE KINASE 7"/>
    <property type="match status" value="1"/>
</dbReference>
<dbReference type="Gene3D" id="1.10.510.10">
    <property type="entry name" value="Transferase(Phosphotransferase) domain 1"/>
    <property type="match status" value="2"/>
</dbReference>